<protein>
    <submittedName>
        <fullName evidence="1">Uncharacterized protein</fullName>
    </submittedName>
</protein>
<dbReference type="Proteomes" id="UP000189369">
    <property type="component" value="Chromosome"/>
</dbReference>
<evidence type="ECO:0000313" key="1">
    <source>
        <dbReference type="EMBL" id="AQS52086.1"/>
    </source>
</evidence>
<evidence type="ECO:0000313" key="2">
    <source>
        <dbReference type="Proteomes" id="UP000189369"/>
    </source>
</evidence>
<sequence>MSNSSNKKIAIVFALIFLFLTFYSLTLAHFLLHFIKKNELVSAGLFLRKKHKKENCLPALFN</sequence>
<gene>
    <name evidence="1" type="ORF">PAEH1_12095</name>
</gene>
<dbReference type="AlphaFoldDB" id="A0A1U9K241"/>
<name>A0A1U9K241_9BURK</name>
<dbReference type="KEGG" id="phn:PAEH1_12095"/>
<proteinExistence type="predicted"/>
<dbReference type="EMBL" id="CP019697">
    <property type="protein sequence ID" value="AQS52086.1"/>
    <property type="molecule type" value="Genomic_DNA"/>
</dbReference>
<reference evidence="1 2" key="1">
    <citation type="submission" date="2017-01" db="EMBL/GenBank/DDBJ databases">
        <title>Complete Genome Sequence of Paenalcaligenes hominis, Isolated from a paraplegic Patient with neurogenic bladder.</title>
        <authorList>
            <person name="Mukhopadhyay R."/>
            <person name="Joaquin J."/>
            <person name="Hogue R."/>
            <person name="Kilaru A."/>
            <person name="Jospin G."/>
            <person name="Mars K."/>
            <person name="Eisen J.A."/>
            <person name="Chaturvedi V."/>
        </authorList>
    </citation>
    <scope>NUCLEOTIDE SEQUENCE [LARGE SCALE GENOMIC DNA]</scope>
    <source>
        <strain evidence="1 2">15S00501</strain>
    </source>
</reference>
<organism evidence="1 2">
    <name type="scientific">Paenalcaligenes hominis</name>
    <dbReference type="NCBI Taxonomy" id="643674"/>
    <lineage>
        <taxon>Bacteria</taxon>
        <taxon>Pseudomonadati</taxon>
        <taxon>Pseudomonadota</taxon>
        <taxon>Betaproteobacteria</taxon>
        <taxon>Burkholderiales</taxon>
        <taxon>Alcaligenaceae</taxon>
        <taxon>Paenalcaligenes</taxon>
    </lineage>
</organism>
<accession>A0A1U9K241</accession>